<gene>
    <name evidence="2" type="ORF">S03H2_58992</name>
</gene>
<reference evidence="2" key="1">
    <citation type="journal article" date="2014" name="Front. Microbiol.">
        <title>High frequency of phylogenetically diverse reductive dehalogenase-homologous genes in deep subseafloor sedimentary metagenomes.</title>
        <authorList>
            <person name="Kawai M."/>
            <person name="Futagami T."/>
            <person name="Toyoda A."/>
            <person name="Takaki Y."/>
            <person name="Nishi S."/>
            <person name="Hori S."/>
            <person name="Arai W."/>
            <person name="Tsubouchi T."/>
            <person name="Morono Y."/>
            <person name="Uchiyama I."/>
            <person name="Ito T."/>
            <person name="Fujiyama A."/>
            <person name="Inagaki F."/>
            <person name="Takami H."/>
        </authorList>
    </citation>
    <scope>NUCLEOTIDE SEQUENCE</scope>
    <source>
        <strain evidence="2">Expedition CK06-06</strain>
    </source>
</reference>
<organism evidence="2">
    <name type="scientific">marine sediment metagenome</name>
    <dbReference type="NCBI Taxonomy" id="412755"/>
    <lineage>
        <taxon>unclassified sequences</taxon>
        <taxon>metagenomes</taxon>
        <taxon>ecological metagenomes</taxon>
    </lineage>
</organism>
<feature type="non-terminal residue" evidence="2">
    <location>
        <position position="1"/>
    </location>
</feature>
<dbReference type="InterPro" id="IPR026444">
    <property type="entry name" value="Secre_tail"/>
</dbReference>
<dbReference type="Pfam" id="PF18962">
    <property type="entry name" value="Por_Secre_tail"/>
    <property type="match status" value="1"/>
</dbReference>
<evidence type="ECO:0000313" key="2">
    <source>
        <dbReference type="EMBL" id="GAH78816.1"/>
    </source>
</evidence>
<feature type="domain" description="Secretion system C-terminal sorting" evidence="1">
    <location>
        <begin position="1"/>
        <end position="95"/>
    </location>
</feature>
<accession>X1I8R2</accession>
<proteinExistence type="predicted"/>
<protein>
    <recommendedName>
        <fullName evidence="1">Secretion system C-terminal sorting domain-containing protein</fullName>
    </recommendedName>
</protein>
<comment type="caution">
    <text evidence="2">The sequence shown here is derived from an EMBL/GenBank/DDBJ whole genome shotgun (WGS) entry which is preliminary data.</text>
</comment>
<dbReference type="EMBL" id="BARU01037909">
    <property type="protein sequence ID" value="GAH78816.1"/>
    <property type="molecule type" value="Genomic_DNA"/>
</dbReference>
<dbReference type="NCBIfam" id="TIGR04183">
    <property type="entry name" value="Por_Secre_tail"/>
    <property type="match status" value="1"/>
</dbReference>
<dbReference type="AlphaFoldDB" id="X1I8R2"/>
<sequence length="96" mass="10928">IYPNPAEDILNVTIDEEERIKNNNLSGEKVNSSDDTKNDYSGDIIYTLYNIYGQVVYNRSTREKTININTSGLQKGHYVLKIISNDSVVSKQIMIK</sequence>
<name>X1I8R2_9ZZZZ</name>
<evidence type="ECO:0000259" key="1">
    <source>
        <dbReference type="Pfam" id="PF18962"/>
    </source>
</evidence>